<gene>
    <name evidence="2" type="ORF">BHQ10_004645</name>
</gene>
<dbReference type="EMBL" id="MIKG01000008">
    <property type="protein sequence ID" value="RAO68633.1"/>
    <property type="molecule type" value="Genomic_DNA"/>
</dbReference>
<evidence type="ECO:0000313" key="2">
    <source>
        <dbReference type="EMBL" id="RAO68633.1"/>
    </source>
</evidence>
<organism evidence="2 3">
    <name type="scientific">Talaromyces amestolkiae</name>
    <dbReference type="NCBI Taxonomy" id="1196081"/>
    <lineage>
        <taxon>Eukaryota</taxon>
        <taxon>Fungi</taxon>
        <taxon>Dikarya</taxon>
        <taxon>Ascomycota</taxon>
        <taxon>Pezizomycotina</taxon>
        <taxon>Eurotiomycetes</taxon>
        <taxon>Eurotiomycetidae</taxon>
        <taxon>Eurotiales</taxon>
        <taxon>Trichocomaceae</taxon>
        <taxon>Talaromyces</taxon>
        <taxon>Talaromyces sect. Talaromyces</taxon>
    </lineage>
</organism>
<feature type="region of interest" description="Disordered" evidence="1">
    <location>
        <begin position="54"/>
        <end position="82"/>
    </location>
</feature>
<protein>
    <submittedName>
        <fullName evidence="2">Uncharacterized protein</fullName>
    </submittedName>
</protein>
<comment type="caution">
    <text evidence="2">The sequence shown here is derived from an EMBL/GenBank/DDBJ whole genome shotgun (WGS) entry which is preliminary data.</text>
</comment>
<evidence type="ECO:0000313" key="3">
    <source>
        <dbReference type="Proteomes" id="UP000249363"/>
    </source>
</evidence>
<keyword evidence="3" id="KW-1185">Reference proteome</keyword>
<dbReference type="STRING" id="1196081.A0A364KYJ7"/>
<sequence length="303" mass="33518">MSAIAVSVAPAVHRQKLVPMARSRLRVLQEAKRNVQNLANGRVPSTPLKHTIFCDSDGENASPYTKSEPYKRKRSVGDDDQLCESPKSLKASRTSFVIKTDDKSDKAFTSTAVSQALGRPIGRDSQVKSKPSKAFGRRSSRIPPFIKEIVQKGLNKSKEPRKKTHPNSWLFNIHVDTEVEEATNLMQHSAGRLDISDDEGKSRFDECDKENIPPSELGITLPTPAQPVAMASRKNMMAESRSPLGELVASDYYGPGLSDLSYEIVQEEEYIKMSSAHLGYRIISLPSDADSMAKRATKICVDK</sequence>
<dbReference type="GeneID" id="63793861"/>
<dbReference type="Proteomes" id="UP000249363">
    <property type="component" value="Unassembled WGS sequence"/>
</dbReference>
<dbReference type="RefSeq" id="XP_040733149.1">
    <property type="nucleotide sequence ID" value="XM_040877033.1"/>
</dbReference>
<dbReference type="OrthoDB" id="425602at2759"/>
<proteinExistence type="predicted"/>
<name>A0A364KYJ7_TALAM</name>
<accession>A0A364KYJ7</accession>
<reference evidence="2 3" key="1">
    <citation type="journal article" date="2017" name="Biotechnol. Biofuels">
        <title>Differential beta-glucosidase expression as a function of carbon source availability in Talaromyces amestolkiae: a genomic and proteomic approach.</title>
        <authorList>
            <person name="de Eugenio L.I."/>
            <person name="Mendez-Liter J.A."/>
            <person name="Nieto-Dominguez M."/>
            <person name="Alonso L."/>
            <person name="Gil-Munoz J."/>
            <person name="Barriuso J."/>
            <person name="Prieto A."/>
            <person name="Martinez M.J."/>
        </authorList>
    </citation>
    <scope>NUCLEOTIDE SEQUENCE [LARGE SCALE GENOMIC DNA]</scope>
    <source>
        <strain evidence="2 3">CIB</strain>
    </source>
</reference>
<evidence type="ECO:0000256" key="1">
    <source>
        <dbReference type="SAM" id="MobiDB-lite"/>
    </source>
</evidence>
<dbReference type="AlphaFoldDB" id="A0A364KYJ7"/>